<keyword evidence="9" id="KW-1185">Reference proteome</keyword>
<proteinExistence type="predicted"/>
<feature type="transmembrane region" description="Helical" evidence="6">
    <location>
        <begin position="303"/>
        <end position="324"/>
    </location>
</feature>
<dbReference type="GO" id="GO:0022857">
    <property type="term" value="F:transmembrane transporter activity"/>
    <property type="evidence" value="ECO:0007669"/>
    <property type="project" value="InterPro"/>
</dbReference>
<evidence type="ECO:0000256" key="3">
    <source>
        <dbReference type="ARBA" id="ARBA00022692"/>
    </source>
</evidence>
<feature type="domain" description="Major facilitator superfamily (MFS) profile" evidence="7">
    <location>
        <begin position="31"/>
        <end position="482"/>
    </location>
</feature>
<dbReference type="InterPro" id="IPR036259">
    <property type="entry name" value="MFS_trans_sf"/>
</dbReference>
<evidence type="ECO:0000313" key="9">
    <source>
        <dbReference type="Proteomes" id="UP001244011"/>
    </source>
</evidence>
<dbReference type="GO" id="GO:0005886">
    <property type="term" value="C:plasma membrane"/>
    <property type="evidence" value="ECO:0007669"/>
    <property type="project" value="TreeGrafter"/>
</dbReference>
<accession>A0AAJ0BUH8</accession>
<dbReference type="PANTHER" id="PTHR23501">
    <property type="entry name" value="MAJOR FACILITATOR SUPERFAMILY"/>
    <property type="match status" value="1"/>
</dbReference>
<keyword evidence="5 6" id="KW-0472">Membrane</keyword>
<dbReference type="Gene3D" id="1.20.1250.20">
    <property type="entry name" value="MFS general substrate transporter like domains"/>
    <property type="match status" value="1"/>
</dbReference>
<feature type="transmembrane region" description="Helical" evidence="6">
    <location>
        <begin position="103"/>
        <end position="121"/>
    </location>
</feature>
<dbReference type="PROSITE" id="PS50850">
    <property type="entry name" value="MFS"/>
    <property type="match status" value="1"/>
</dbReference>
<feature type="transmembrane region" description="Helical" evidence="6">
    <location>
        <begin position="525"/>
        <end position="542"/>
    </location>
</feature>
<keyword evidence="4 6" id="KW-1133">Transmembrane helix</keyword>
<evidence type="ECO:0000256" key="2">
    <source>
        <dbReference type="ARBA" id="ARBA00022448"/>
    </source>
</evidence>
<protein>
    <submittedName>
        <fullName evidence="8">Fungal trichothecene efflux pump</fullName>
    </submittedName>
</protein>
<dbReference type="InterPro" id="IPR020846">
    <property type="entry name" value="MFS_dom"/>
</dbReference>
<feature type="transmembrane region" description="Helical" evidence="6">
    <location>
        <begin position="35"/>
        <end position="52"/>
    </location>
</feature>
<evidence type="ECO:0000256" key="5">
    <source>
        <dbReference type="ARBA" id="ARBA00023136"/>
    </source>
</evidence>
<sequence length="570" mass="60958">MVEQRLKSSDGGNSLVDETAAEVDGSREERVTAKAWLCVFLLSLSFGVPFWATPTTSAVAFQLLETFGDSSLSAWVVPCITTAATVTILLFGCNSDLFGRRPFLLFSNLINAVGYAVIATSNNSNQLIAGLCLNGAGSGIAGVALIACPELLPNRYRHIGVALADGFVYLMIIIGPVVGRAAIIHDDDRWKYIYWAGFIISCIAFFGLLFFYFPPKHPRGVPWRDALRGLDWIGALLFTPGAVMVLVGIVYTTYIPASDKRVIICLTLGFVLITAFGLWERFSGVKYPLCPTEIFRSHKGQEFTAPFCLSFIVVGFFYGLAVIYPTMLNDFYIDANTPASEQMLLTLPANLGLPFGSLLLILFGNKIGHWRWTLVGSVFSLVLWGSLMALVTPYNKAMMIAFVVLGHISYGWAAYLAVTFTQLGVPQIYLGISGGLAGLARYAGGAVASACYSSAIGNGLKTKGAVLIPKAALDAGLPRSSLDQLMAAVPQGVAAISKVPGVTPAVNEAVGVAYKYAAAFGLRNAALASLAFGLVGIGLAVACEDITPKMTKKIEVFLENDALADKNTFH</sequence>
<feature type="transmembrane region" description="Helical" evidence="6">
    <location>
        <begin position="72"/>
        <end position="91"/>
    </location>
</feature>
<evidence type="ECO:0000256" key="1">
    <source>
        <dbReference type="ARBA" id="ARBA00004141"/>
    </source>
</evidence>
<feature type="transmembrane region" description="Helical" evidence="6">
    <location>
        <begin position="159"/>
        <end position="180"/>
    </location>
</feature>
<name>A0AAJ0BUH8_9PEZI</name>
<dbReference type="GeneID" id="85313401"/>
<feature type="transmembrane region" description="Helical" evidence="6">
    <location>
        <begin position="261"/>
        <end position="282"/>
    </location>
</feature>
<dbReference type="EMBL" id="MU839025">
    <property type="protein sequence ID" value="KAK1763638.1"/>
    <property type="molecule type" value="Genomic_DNA"/>
</dbReference>
<keyword evidence="3 6" id="KW-0812">Transmembrane</keyword>
<dbReference type="AlphaFoldDB" id="A0AAJ0BUH8"/>
<organism evidence="8 9">
    <name type="scientific">Phialemonium atrogriseum</name>
    <dbReference type="NCBI Taxonomy" id="1093897"/>
    <lineage>
        <taxon>Eukaryota</taxon>
        <taxon>Fungi</taxon>
        <taxon>Dikarya</taxon>
        <taxon>Ascomycota</taxon>
        <taxon>Pezizomycotina</taxon>
        <taxon>Sordariomycetes</taxon>
        <taxon>Sordariomycetidae</taxon>
        <taxon>Cephalothecales</taxon>
        <taxon>Cephalothecaceae</taxon>
        <taxon>Phialemonium</taxon>
    </lineage>
</organism>
<evidence type="ECO:0000256" key="4">
    <source>
        <dbReference type="ARBA" id="ARBA00022989"/>
    </source>
</evidence>
<feature type="transmembrane region" description="Helical" evidence="6">
    <location>
        <begin position="192"/>
        <end position="213"/>
    </location>
</feature>
<evidence type="ECO:0000259" key="7">
    <source>
        <dbReference type="PROSITE" id="PS50850"/>
    </source>
</evidence>
<dbReference type="PANTHER" id="PTHR23501:SF195">
    <property type="entry name" value="PEP5"/>
    <property type="match status" value="1"/>
</dbReference>
<dbReference type="Pfam" id="PF06609">
    <property type="entry name" value="TRI12"/>
    <property type="match status" value="1"/>
</dbReference>
<evidence type="ECO:0000256" key="6">
    <source>
        <dbReference type="SAM" id="Phobius"/>
    </source>
</evidence>
<feature type="transmembrane region" description="Helical" evidence="6">
    <location>
        <begin position="233"/>
        <end position="255"/>
    </location>
</feature>
<dbReference type="SUPFAM" id="SSF103473">
    <property type="entry name" value="MFS general substrate transporter"/>
    <property type="match status" value="1"/>
</dbReference>
<dbReference type="Proteomes" id="UP001244011">
    <property type="component" value="Unassembled WGS sequence"/>
</dbReference>
<keyword evidence="2" id="KW-0813">Transport</keyword>
<feature type="transmembrane region" description="Helical" evidence="6">
    <location>
        <begin position="370"/>
        <end position="391"/>
    </location>
</feature>
<dbReference type="RefSeq" id="XP_060279851.1">
    <property type="nucleotide sequence ID" value="XM_060430214.1"/>
</dbReference>
<feature type="transmembrane region" description="Helical" evidence="6">
    <location>
        <begin position="344"/>
        <end position="363"/>
    </location>
</feature>
<feature type="transmembrane region" description="Helical" evidence="6">
    <location>
        <begin position="397"/>
        <end position="418"/>
    </location>
</feature>
<dbReference type="InterPro" id="IPR010573">
    <property type="entry name" value="MFS_Str1/Tri12-like"/>
</dbReference>
<evidence type="ECO:0000313" key="8">
    <source>
        <dbReference type="EMBL" id="KAK1763638.1"/>
    </source>
</evidence>
<feature type="transmembrane region" description="Helical" evidence="6">
    <location>
        <begin position="127"/>
        <end position="147"/>
    </location>
</feature>
<comment type="subcellular location">
    <subcellularLocation>
        <location evidence="1">Membrane</location>
        <topology evidence="1">Multi-pass membrane protein</topology>
    </subcellularLocation>
</comment>
<reference evidence="8" key="1">
    <citation type="submission" date="2023-06" db="EMBL/GenBank/DDBJ databases">
        <title>Genome-scale phylogeny and comparative genomics of the fungal order Sordariales.</title>
        <authorList>
            <consortium name="Lawrence Berkeley National Laboratory"/>
            <person name="Hensen N."/>
            <person name="Bonometti L."/>
            <person name="Westerberg I."/>
            <person name="Brannstrom I.O."/>
            <person name="Guillou S."/>
            <person name="Cros-Aarteil S."/>
            <person name="Calhoun S."/>
            <person name="Haridas S."/>
            <person name="Kuo A."/>
            <person name="Mondo S."/>
            <person name="Pangilinan J."/>
            <person name="Riley R."/>
            <person name="Labutti K."/>
            <person name="Andreopoulos B."/>
            <person name="Lipzen A."/>
            <person name="Chen C."/>
            <person name="Yanf M."/>
            <person name="Daum C."/>
            <person name="Ng V."/>
            <person name="Clum A."/>
            <person name="Steindorff A."/>
            <person name="Ohm R."/>
            <person name="Martin F."/>
            <person name="Silar P."/>
            <person name="Natvig D."/>
            <person name="Lalanne C."/>
            <person name="Gautier V."/>
            <person name="Ament-Velasquez S.L."/>
            <person name="Kruys A."/>
            <person name="Hutchinson M.I."/>
            <person name="Powell A.J."/>
            <person name="Barry K."/>
            <person name="Miller A.N."/>
            <person name="Grigoriev I.V."/>
            <person name="Debuchy R."/>
            <person name="Gladieux P."/>
            <person name="Thoren M.H."/>
            <person name="Johannesson H."/>
        </authorList>
    </citation>
    <scope>NUCLEOTIDE SEQUENCE</scope>
    <source>
        <strain evidence="8">8032-3</strain>
    </source>
</reference>
<comment type="caution">
    <text evidence="8">The sequence shown here is derived from an EMBL/GenBank/DDBJ whole genome shotgun (WGS) entry which is preliminary data.</text>
</comment>
<gene>
    <name evidence="8" type="ORF">QBC33DRAFT_562503</name>
</gene>